<dbReference type="Gene3D" id="1.20.120.1810">
    <property type="match status" value="1"/>
</dbReference>
<evidence type="ECO:0000313" key="9">
    <source>
        <dbReference type="EMBL" id="EFG28045.2"/>
    </source>
</evidence>
<gene>
    <name evidence="9" type="ORF">HMPREF0400_01383</name>
</gene>
<dbReference type="InterPro" id="IPR013325">
    <property type="entry name" value="RNA_pol_sigma_r2"/>
</dbReference>
<evidence type="ECO:0000256" key="5">
    <source>
        <dbReference type="ARBA" id="ARBA00023125"/>
    </source>
</evidence>
<evidence type="ECO:0000313" key="10">
    <source>
        <dbReference type="Proteomes" id="UP000003964"/>
    </source>
</evidence>
<name>D6LI19_9FUSO</name>
<dbReference type="InterPro" id="IPR016032">
    <property type="entry name" value="Sig_transdc_resp-reg_C-effctor"/>
</dbReference>
<keyword evidence="4" id="KW-0731">Sigma factor</keyword>
<dbReference type="PIRSF" id="PIRSF002939">
    <property type="entry name" value="RNA_polymerase_sigma-H_factor"/>
    <property type="match status" value="1"/>
</dbReference>
<dbReference type="InterPro" id="IPR000943">
    <property type="entry name" value="RNA_pol_sigma70"/>
</dbReference>
<keyword evidence="5" id="KW-0238">DNA-binding</keyword>
<evidence type="ECO:0000256" key="4">
    <source>
        <dbReference type="ARBA" id="ARBA00023082"/>
    </source>
</evidence>
<dbReference type="PROSITE" id="PS00715">
    <property type="entry name" value="SIGMA70_1"/>
    <property type="match status" value="1"/>
</dbReference>
<dbReference type="Pfam" id="PF04542">
    <property type="entry name" value="Sigma70_r2"/>
    <property type="match status" value="1"/>
</dbReference>
<dbReference type="EMBL" id="GG770383">
    <property type="protein sequence ID" value="EFG28045.2"/>
    <property type="molecule type" value="Genomic_DNA"/>
</dbReference>
<dbReference type="PANTHER" id="PTHR30385">
    <property type="entry name" value="SIGMA FACTOR F FLAGELLAR"/>
    <property type="match status" value="1"/>
</dbReference>
<dbReference type="GO" id="GO:0003677">
    <property type="term" value="F:DNA binding"/>
    <property type="evidence" value="ECO:0007669"/>
    <property type="project" value="UniProtKB-KW"/>
</dbReference>
<dbReference type="Gene3D" id="1.10.10.10">
    <property type="entry name" value="Winged helix-like DNA-binding domain superfamily/Winged helix DNA-binding domain"/>
    <property type="match status" value="1"/>
</dbReference>
<keyword evidence="3" id="KW-0805">Transcription regulation</keyword>
<evidence type="ECO:0000256" key="2">
    <source>
        <dbReference type="ARBA" id="ARBA00021245"/>
    </source>
</evidence>
<feature type="domain" description="RNA polymerase sigma-70" evidence="8">
    <location>
        <begin position="48"/>
        <end position="61"/>
    </location>
</feature>
<dbReference type="InterPro" id="IPR036388">
    <property type="entry name" value="WH-like_DNA-bd_sf"/>
</dbReference>
<dbReference type="PANTHER" id="PTHR30385:SF1">
    <property type="entry name" value="RNA POLYMERASE SIGMA-H FACTOR"/>
    <property type="match status" value="1"/>
</dbReference>
<protein>
    <recommendedName>
        <fullName evidence="2">RNA polymerase sigma factor SigS</fullName>
    </recommendedName>
</protein>
<evidence type="ECO:0000256" key="7">
    <source>
        <dbReference type="ARBA" id="ARBA00024701"/>
    </source>
</evidence>
<dbReference type="GO" id="GO:0006352">
    <property type="term" value="P:DNA-templated transcription initiation"/>
    <property type="evidence" value="ECO:0007669"/>
    <property type="project" value="InterPro"/>
</dbReference>
<dbReference type="AlphaFoldDB" id="D6LI19"/>
<keyword evidence="6" id="KW-0804">Transcription</keyword>
<evidence type="ECO:0000256" key="3">
    <source>
        <dbReference type="ARBA" id="ARBA00023015"/>
    </source>
</evidence>
<dbReference type="SUPFAM" id="SSF88946">
    <property type="entry name" value="Sigma2 domain of RNA polymerase sigma factors"/>
    <property type="match status" value="1"/>
</dbReference>
<dbReference type="Proteomes" id="UP000003964">
    <property type="component" value="Unassembled WGS sequence"/>
</dbReference>
<accession>D6LI19</accession>
<proteinExistence type="inferred from homology"/>
<evidence type="ECO:0000256" key="1">
    <source>
        <dbReference type="ARBA" id="ARBA00007788"/>
    </source>
</evidence>
<dbReference type="InterPro" id="IPR014284">
    <property type="entry name" value="RNA_pol_sigma-70_dom"/>
</dbReference>
<dbReference type="NCBIfam" id="TIGR02937">
    <property type="entry name" value="sigma70-ECF"/>
    <property type="match status" value="1"/>
</dbReference>
<organism evidence="9 10">
    <name type="scientific">Fusobacterium periodonticum 1_1_41FAA</name>
    <dbReference type="NCBI Taxonomy" id="469621"/>
    <lineage>
        <taxon>Bacteria</taxon>
        <taxon>Fusobacteriati</taxon>
        <taxon>Fusobacteriota</taxon>
        <taxon>Fusobacteriia</taxon>
        <taxon>Fusobacteriales</taxon>
        <taxon>Fusobacteriaceae</taxon>
        <taxon>Fusobacterium</taxon>
    </lineage>
</organism>
<reference evidence="9 10" key="1">
    <citation type="submission" date="2010-03" db="EMBL/GenBank/DDBJ databases">
        <title>The Genome Sequence of Fusobacterium sp. 1_1_41FAA.</title>
        <authorList>
            <consortium name="The Broad Institute Genome Sequencing Platform"/>
            <person name="Ward D."/>
            <person name="Earl A."/>
            <person name="Feldgarden M."/>
            <person name="Gevers D."/>
            <person name="Young S.K."/>
            <person name="Zeng Q."/>
            <person name="Koehrsen M."/>
            <person name="Alvarado L."/>
            <person name="Berlin A."/>
            <person name="Borenstein D."/>
            <person name="Chapman S."/>
            <person name="Chen Z."/>
            <person name="Engels R."/>
            <person name="Freedman E."/>
            <person name="Gellesch M."/>
            <person name="Goldberg J."/>
            <person name="Griggs A."/>
            <person name="Gujja S."/>
            <person name="Heilman E."/>
            <person name="Heiman D."/>
            <person name="Hepburn T."/>
            <person name="Howarth C."/>
            <person name="Jen D."/>
            <person name="Larson L."/>
            <person name="Mehta T."/>
            <person name="Park D."/>
            <person name="Pearson M."/>
            <person name="Richards J."/>
            <person name="Roberts A."/>
            <person name="Saif S."/>
            <person name="Shea T."/>
            <person name="Shenoy N."/>
            <person name="Sisk P."/>
            <person name="Stolte C."/>
            <person name="Sykes S."/>
            <person name="Walk T."/>
            <person name="White J."/>
            <person name="Yandava C."/>
            <person name="Strauss J.C."/>
            <person name="Ambrose C.E."/>
            <person name="Allen-Vercoe E."/>
            <person name="Haas B."/>
            <person name="Henn M.R."/>
            <person name="Nusbaum C."/>
            <person name="Birren B."/>
        </authorList>
    </citation>
    <scope>NUCLEOTIDE SEQUENCE [LARGE SCALE GENOMIC DNA]</scope>
    <source>
        <strain evidence="9 10">1_1_41FAA</strain>
    </source>
</reference>
<sequence>MMEENINIILKKAQTGDSEAIDWILKEYSKILSFNAQKYYLVGAEQEDLLQEGILGLLKAIKFYDETKSSFSSFAFLCIRREMISAIRKANTQKNSVLNEALTTSSMIEDSSDVDSYISSENNPEEAYLLKEEIKEFKNFSDKNFSKFEKEVLKYLIRGYSYREIAKILSKNLKSIDNTIQRIRKKSEEWINKEEI</sequence>
<dbReference type="GO" id="GO:0016987">
    <property type="term" value="F:sigma factor activity"/>
    <property type="evidence" value="ECO:0007669"/>
    <property type="project" value="UniProtKB-KW"/>
</dbReference>
<dbReference type="InterPro" id="IPR016371">
    <property type="entry name" value="RNA_pol_sigma-H_factor"/>
</dbReference>
<dbReference type="InterPro" id="IPR007627">
    <property type="entry name" value="RNA_pol_sigma70_r2"/>
</dbReference>
<comment type="function">
    <text evidence="7">Sigma factors are initiation factors that promote the attachment of RNA polymerase to specific initiation sites and are then released. Sigma-S contributes to the protection against external stress, thus playing a role in cellular fitness and survival.</text>
</comment>
<comment type="similarity">
    <text evidence="1">Belongs to the sigma-70 factor family.</text>
</comment>
<dbReference type="SUPFAM" id="SSF46894">
    <property type="entry name" value="C-terminal effector domain of the bipartite response regulators"/>
    <property type="match status" value="1"/>
</dbReference>
<evidence type="ECO:0000256" key="6">
    <source>
        <dbReference type="ARBA" id="ARBA00023163"/>
    </source>
</evidence>
<evidence type="ECO:0000259" key="8">
    <source>
        <dbReference type="PROSITE" id="PS00715"/>
    </source>
</evidence>